<name>B4JAZ9_DROGR</name>
<sequence>MAERRRFRKLSELSNSDEANDPLEPQLEIRPTKIEQDISSDYESNDEVQPQYKRTRIEKDLPRKRKHKNRDQSNTLITFMEQNPEIAKGHVKGERFAFDAKWYTLVADLNADGPPCKSLWSEWKMKIRKKLFQMKKNAAGLESGCQSVFLTPDEESIAQLCGFYDNVEIVQCDKFFGCSKDNEKRKSHAESRNSSKVESNSPPSEEAMSELCGFYESGDDAEHKTNIKMPKQSSTNYNADKFADFDPDIFARNRKRPREAECLQEFCSTQNDLMTRVADTLDAIRCNMAEQTSVMQQHFKRMEEIELRKLEAMKSFRK</sequence>
<reference evidence="2 3" key="1">
    <citation type="journal article" date="2007" name="Nature">
        <title>Evolution of genes and genomes on the Drosophila phylogeny.</title>
        <authorList>
            <consortium name="Drosophila 12 Genomes Consortium"/>
            <person name="Clark A.G."/>
            <person name="Eisen M.B."/>
            <person name="Smith D.R."/>
            <person name="Bergman C.M."/>
            <person name="Oliver B."/>
            <person name="Markow T.A."/>
            <person name="Kaufman T.C."/>
            <person name="Kellis M."/>
            <person name="Gelbart W."/>
            <person name="Iyer V.N."/>
            <person name="Pollard D.A."/>
            <person name="Sackton T.B."/>
            <person name="Larracuente A.M."/>
            <person name="Singh N.D."/>
            <person name="Abad J.P."/>
            <person name="Abt D.N."/>
            <person name="Adryan B."/>
            <person name="Aguade M."/>
            <person name="Akashi H."/>
            <person name="Anderson W.W."/>
            <person name="Aquadro C.F."/>
            <person name="Ardell D.H."/>
            <person name="Arguello R."/>
            <person name="Artieri C.G."/>
            <person name="Barbash D.A."/>
            <person name="Barker D."/>
            <person name="Barsanti P."/>
            <person name="Batterham P."/>
            <person name="Batzoglou S."/>
            <person name="Begun D."/>
            <person name="Bhutkar A."/>
            <person name="Blanco E."/>
            <person name="Bosak S.A."/>
            <person name="Bradley R.K."/>
            <person name="Brand A.D."/>
            <person name="Brent M.R."/>
            <person name="Brooks A.N."/>
            <person name="Brown R.H."/>
            <person name="Butlin R.K."/>
            <person name="Caggese C."/>
            <person name="Calvi B.R."/>
            <person name="Bernardo de Carvalho A."/>
            <person name="Caspi A."/>
            <person name="Castrezana S."/>
            <person name="Celniker S.E."/>
            <person name="Chang J.L."/>
            <person name="Chapple C."/>
            <person name="Chatterji S."/>
            <person name="Chinwalla A."/>
            <person name="Civetta A."/>
            <person name="Clifton S.W."/>
            <person name="Comeron J.M."/>
            <person name="Costello J.C."/>
            <person name="Coyne J.A."/>
            <person name="Daub J."/>
            <person name="David R.G."/>
            <person name="Delcher A.L."/>
            <person name="Delehaunty K."/>
            <person name="Do C.B."/>
            <person name="Ebling H."/>
            <person name="Edwards K."/>
            <person name="Eickbush T."/>
            <person name="Evans J.D."/>
            <person name="Filipski A."/>
            <person name="Findeiss S."/>
            <person name="Freyhult E."/>
            <person name="Fulton L."/>
            <person name="Fulton R."/>
            <person name="Garcia A.C."/>
            <person name="Gardiner A."/>
            <person name="Garfield D.A."/>
            <person name="Garvin B.E."/>
            <person name="Gibson G."/>
            <person name="Gilbert D."/>
            <person name="Gnerre S."/>
            <person name="Godfrey J."/>
            <person name="Good R."/>
            <person name="Gotea V."/>
            <person name="Gravely B."/>
            <person name="Greenberg A.J."/>
            <person name="Griffiths-Jones S."/>
            <person name="Gross S."/>
            <person name="Guigo R."/>
            <person name="Gustafson E.A."/>
            <person name="Haerty W."/>
            <person name="Hahn M.W."/>
            <person name="Halligan D.L."/>
            <person name="Halpern A.L."/>
            <person name="Halter G.M."/>
            <person name="Han M.V."/>
            <person name="Heger A."/>
            <person name="Hillier L."/>
            <person name="Hinrichs A.S."/>
            <person name="Holmes I."/>
            <person name="Hoskins R.A."/>
            <person name="Hubisz M.J."/>
            <person name="Hultmark D."/>
            <person name="Huntley M.A."/>
            <person name="Jaffe D.B."/>
            <person name="Jagadeeshan S."/>
            <person name="Jeck W.R."/>
            <person name="Johnson J."/>
            <person name="Jones C.D."/>
            <person name="Jordan W.C."/>
            <person name="Karpen G.H."/>
            <person name="Kataoka E."/>
            <person name="Keightley P.D."/>
            <person name="Kheradpour P."/>
            <person name="Kirkness E.F."/>
            <person name="Koerich L.B."/>
            <person name="Kristiansen K."/>
            <person name="Kudrna D."/>
            <person name="Kulathinal R.J."/>
            <person name="Kumar S."/>
            <person name="Kwok R."/>
            <person name="Lander E."/>
            <person name="Langley C.H."/>
            <person name="Lapoint R."/>
            <person name="Lazzaro B.P."/>
            <person name="Lee S.J."/>
            <person name="Levesque L."/>
            <person name="Li R."/>
            <person name="Lin C.F."/>
            <person name="Lin M.F."/>
            <person name="Lindblad-Toh K."/>
            <person name="Llopart A."/>
            <person name="Long M."/>
            <person name="Low L."/>
            <person name="Lozovsky E."/>
            <person name="Lu J."/>
            <person name="Luo M."/>
            <person name="Machado C.A."/>
            <person name="Makalowski W."/>
            <person name="Marzo M."/>
            <person name="Matsuda M."/>
            <person name="Matzkin L."/>
            <person name="McAllister B."/>
            <person name="McBride C.S."/>
            <person name="McKernan B."/>
            <person name="McKernan K."/>
            <person name="Mendez-Lago M."/>
            <person name="Minx P."/>
            <person name="Mollenhauer M.U."/>
            <person name="Montooth K."/>
            <person name="Mount S.M."/>
            <person name="Mu X."/>
            <person name="Myers E."/>
            <person name="Negre B."/>
            <person name="Newfeld S."/>
            <person name="Nielsen R."/>
            <person name="Noor M.A."/>
            <person name="O'Grady P."/>
            <person name="Pachter L."/>
            <person name="Papaceit M."/>
            <person name="Parisi M.J."/>
            <person name="Parisi M."/>
            <person name="Parts L."/>
            <person name="Pedersen J.S."/>
            <person name="Pesole G."/>
            <person name="Phillippy A.M."/>
            <person name="Ponting C.P."/>
            <person name="Pop M."/>
            <person name="Porcelli D."/>
            <person name="Powell J.R."/>
            <person name="Prohaska S."/>
            <person name="Pruitt K."/>
            <person name="Puig M."/>
            <person name="Quesneville H."/>
            <person name="Ram K.R."/>
            <person name="Rand D."/>
            <person name="Rasmussen M.D."/>
            <person name="Reed L.K."/>
            <person name="Reenan R."/>
            <person name="Reily A."/>
            <person name="Remington K.A."/>
            <person name="Rieger T.T."/>
            <person name="Ritchie M.G."/>
            <person name="Robin C."/>
            <person name="Rogers Y.H."/>
            <person name="Rohde C."/>
            <person name="Rozas J."/>
            <person name="Rubenfield M.J."/>
            <person name="Ruiz A."/>
            <person name="Russo S."/>
            <person name="Salzberg S.L."/>
            <person name="Sanchez-Gracia A."/>
            <person name="Saranga D.J."/>
            <person name="Sato H."/>
            <person name="Schaeffer S.W."/>
            <person name="Schatz M.C."/>
            <person name="Schlenke T."/>
            <person name="Schwartz R."/>
            <person name="Segarra C."/>
            <person name="Singh R.S."/>
            <person name="Sirot L."/>
            <person name="Sirota M."/>
            <person name="Sisneros N.B."/>
            <person name="Smith C.D."/>
            <person name="Smith T.F."/>
            <person name="Spieth J."/>
            <person name="Stage D.E."/>
            <person name="Stark A."/>
            <person name="Stephan W."/>
            <person name="Strausberg R.L."/>
            <person name="Strempel S."/>
            <person name="Sturgill D."/>
            <person name="Sutton G."/>
            <person name="Sutton G.G."/>
            <person name="Tao W."/>
            <person name="Teichmann S."/>
            <person name="Tobari Y.N."/>
            <person name="Tomimura Y."/>
            <person name="Tsolas J.M."/>
            <person name="Valente V.L."/>
            <person name="Venter E."/>
            <person name="Venter J.C."/>
            <person name="Vicario S."/>
            <person name="Vieira F.G."/>
            <person name="Vilella A.J."/>
            <person name="Villasante A."/>
            <person name="Walenz B."/>
            <person name="Wang J."/>
            <person name="Wasserman M."/>
            <person name="Watts T."/>
            <person name="Wilson D."/>
            <person name="Wilson R.K."/>
            <person name="Wing R.A."/>
            <person name="Wolfner M.F."/>
            <person name="Wong A."/>
            <person name="Wong G.K."/>
            <person name="Wu C.I."/>
            <person name="Wu G."/>
            <person name="Yamamoto D."/>
            <person name="Yang H.P."/>
            <person name="Yang S.P."/>
            <person name="Yorke J.A."/>
            <person name="Yoshida K."/>
            <person name="Zdobnov E."/>
            <person name="Zhang P."/>
            <person name="Zhang Y."/>
            <person name="Zimin A.V."/>
            <person name="Baldwin J."/>
            <person name="Abdouelleil A."/>
            <person name="Abdulkadir J."/>
            <person name="Abebe A."/>
            <person name="Abera B."/>
            <person name="Abreu J."/>
            <person name="Acer S.C."/>
            <person name="Aftuck L."/>
            <person name="Alexander A."/>
            <person name="An P."/>
            <person name="Anderson E."/>
            <person name="Anderson S."/>
            <person name="Arachi H."/>
            <person name="Azer M."/>
            <person name="Bachantsang P."/>
            <person name="Barry A."/>
            <person name="Bayul T."/>
            <person name="Berlin A."/>
            <person name="Bessette D."/>
            <person name="Bloom T."/>
            <person name="Blye J."/>
            <person name="Boguslavskiy L."/>
            <person name="Bonnet C."/>
            <person name="Boukhgalter B."/>
            <person name="Bourzgui I."/>
            <person name="Brown A."/>
            <person name="Cahill P."/>
            <person name="Channer S."/>
            <person name="Cheshatsang Y."/>
            <person name="Chuda L."/>
            <person name="Citroen M."/>
            <person name="Collymore A."/>
            <person name="Cooke P."/>
            <person name="Costello M."/>
            <person name="D'Aco K."/>
            <person name="Daza R."/>
            <person name="De Haan G."/>
            <person name="DeGray S."/>
            <person name="DeMaso C."/>
            <person name="Dhargay N."/>
            <person name="Dooley K."/>
            <person name="Dooley E."/>
            <person name="Doricent M."/>
            <person name="Dorje P."/>
            <person name="Dorjee K."/>
            <person name="Dupes A."/>
            <person name="Elong R."/>
            <person name="Falk J."/>
            <person name="Farina A."/>
            <person name="Faro S."/>
            <person name="Ferguson D."/>
            <person name="Fisher S."/>
            <person name="Foley C.D."/>
            <person name="Franke A."/>
            <person name="Friedrich D."/>
            <person name="Gadbois L."/>
            <person name="Gearin G."/>
            <person name="Gearin C.R."/>
            <person name="Giannoukos G."/>
            <person name="Goode T."/>
            <person name="Graham J."/>
            <person name="Grandbois E."/>
            <person name="Grewal S."/>
            <person name="Gyaltsen K."/>
            <person name="Hafez N."/>
            <person name="Hagos B."/>
            <person name="Hall J."/>
            <person name="Henson C."/>
            <person name="Hollinger A."/>
            <person name="Honan T."/>
            <person name="Huard M.D."/>
            <person name="Hughes L."/>
            <person name="Hurhula B."/>
            <person name="Husby M.E."/>
            <person name="Kamat A."/>
            <person name="Kanga B."/>
            <person name="Kashin S."/>
            <person name="Khazanovich D."/>
            <person name="Kisner P."/>
            <person name="Lance K."/>
            <person name="Lara M."/>
            <person name="Lee W."/>
            <person name="Lennon N."/>
            <person name="Letendre F."/>
            <person name="LeVine R."/>
            <person name="Lipovsky A."/>
            <person name="Liu X."/>
            <person name="Liu J."/>
            <person name="Liu S."/>
            <person name="Lokyitsang T."/>
            <person name="Lokyitsang Y."/>
            <person name="Lubonja R."/>
            <person name="Lui A."/>
            <person name="MacDonald P."/>
            <person name="Magnisalis V."/>
            <person name="Maru K."/>
            <person name="Matthews C."/>
            <person name="McCusker W."/>
            <person name="McDonough S."/>
            <person name="Mehta T."/>
            <person name="Meldrim J."/>
            <person name="Meneus L."/>
            <person name="Mihai O."/>
            <person name="Mihalev A."/>
            <person name="Mihova T."/>
            <person name="Mittelman R."/>
            <person name="Mlenga V."/>
            <person name="Montmayeur A."/>
            <person name="Mulrain L."/>
            <person name="Navidi A."/>
            <person name="Naylor J."/>
            <person name="Negash T."/>
            <person name="Nguyen T."/>
            <person name="Nguyen N."/>
            <person name="Nicol R."/>
            <person name="Norbu C."/>
            <person name="Norbu N."/>
            <person name="Novod N."/>
            <person name="O'Neill B."/>
            <person name="Osman S."/>
            <person name="Markiewicz E."/>
            <person name="Oyono O.L."/>
            <person name="Patti C."/>
            <person name="Phunkhang P."/>
            <person name="Pierre F."/>
            <person name="Priest M."/>
            <person name="Raghuraman S."/>
            <person name="Rege F."/>
            <person name="Reyes R."/>
            <person name="Rise C."/>
            <person name="Rogov P."/>
            <person name="Ross K."/>
            <person name="Ryan E."/>
            <person name="Settipalli S."/>
            <person name="Shea T."/>
            <person name="Sherpa N."/>
            <person name="Shi L."/>
            <person name="Shih D."/>
            <person name="Sparrow T."/>
            <person name="Spaulding J."/>
            <person name="Stalker J."/>
            <person name="Stange-Thomann N."/>
            <person name="Stavropoulos S."/>
            <person name="Stone C."/>
            <person name="Strader C."/>
            <person name="Tesfaye S."/>
            <person name="Thomson T."/>
            <person name="Thoulutsang Y."/>
            <person name="Thoulutsang D."/>
            <person name="Topham K."/>
            <person name="Topping I."/>
            <person name="Tsamla T."/>
            <person name="Vassiliev H."/>
            <person name="Vo A."/>
            <person name="Wangchuk T."/>
            <person name="Wangdi T."/>
            <person name="Weiand M."/>
            <person name="Wilkinson J."/>
            <person name="Wilson A."/>
            <person name="Yadav S."/>
            <person name="Young G."/>
            <person name="Yu Q."/>
            <person name="Zembek L."/>
            <person name="Zhong D."/>
            <person name="Zimmer A."/>
            <person name="Zwirko Z."/>
            <person name="Jaffe D.B."/>
            <person name="Alvarez P."/>
            <person name="Brockman W."/>
            <person name="Butler J."/>
            <person name="Chin C."/>
            <person name="Gnerre S."/>
            <person name="Grabherr M."/>
            <person name="Kleber M."/>
            <person name="Mauceli E."/>
            <person name="MacCallum I."/>
        </authorList>
    </citation>
    <scope>NUCLEOTIDE SEQUENCE [LARGE SCALE GENOMIC DNA]</scope>
    <source>
        <strain evidence="3">Tucson 15287-2541.00</strain>
    </source>
</reference>
<keyword evidence="3" id="KW-1185">Reference proteome</keyword>
<evidence type="ECO:0000256" key="1">
    <source>
        <dbReference type="SAM" id="MobiDB-lite"/>
    </source>
</evidence>
<dbReference type="InParanoid" id="B4JAZ9"/>
<dbReference type="PhylomeDB" id="B4JAZ9"/>
<accession>B4JAZ9</accession>
<dbReference type="Proteomes" id="UP000001070">
    <property type="component" value="Unassembled WGS sequence"/>
</dbReference>
<evidence type="ECO:0000313" key="3">
    <source>
        <dbReference type="Proteomes" id="UP000001070"/>
    </source>
</evidence>
<dbReference type="EMBL" id="CH916368">
    <property type="protein sequence ID" value="EDW02869.1"/>
    <property type="molecule type" value="Genomic_DNA"/>
</dbReference>
<gene>
    <name evidence="2" type="primary">Dgri\GH10805</name>
    <name evidence="2" type="ORF">Dgri_GH10805</name>
</gene>
<dbReference type="STRING" id="7222.B4JAZ9"/>
<dbReference type="HOGENOM" id="CLU_834908_0_0_1"/>
<dbReference type="eggNOG" id="ENOG502RTP7">
    <property type="taxonomic scope" value="Eukaryota"/>
</dbReference>
<feature type="region of interest" description="Disordered" evidence="1">
    <location>
        <begin position="1"/>
        <end position="72"/>
    </location>
</feature>
<dbReference type="OMA" id="AQLCGFY"/>
<feature type="region of interest" description="Disordered" evidence="1">
    <location>
        <begin position="187"/>
        <end position="208"/>
    </location>
</feature>
<proteinExistence type="predicted"/>
<dbReference type="OrthoDB" id="7859753at2759"/>
<evidence type="ECO:0000313" key="2">
    <source>
        <dbReference type="EMBL" id="EDW02869.1"/>
    </source>
</evidence>
<organism evidence="3">
    <name type="scientific">Drosophila grimshawi</name>
    <name type="common">Hawaiian fruit fly</name>
    <name type="synonym">Idiomyia grimshawi</name>
    <dbReference type="NCBI Taxonomy" id="7222"/>
    <lineage>
        <taxon>Eukaryota</taxon>
        <taxon>Metazoa</taxon>
        <taxon>Ecdysozoa</taxon>
        <taxon>Arthropoda</taxon>
        <taxon>Hexapoda</taxon>
        <taxon>Insecta</taxon>
        <taxon>Pterygota</taxon>
        <taxon>Neoptera</taxon>
        <taxon>Endopterygota</taxon>
        <taxon>Diptera</taxon>
        <taxon>Brachycera</taxon>
        <taxon>Muscomorpha</taxon>
        <taxon>Ephydroidea</taxon>
        <taxon>Drosophilidae</taxon>
        <taxon>Drosophila</taxon>
        <taxon>Hawaiian Drosophila</taxon>
    </lineage>
</organism>
<protein>
    <submittedName>
        <fullName evidence="2">GH10805</fullName>
    </submittedName>
</protein>
<dbReference type="AlphaFoldDB" id="B4JAZ9"/>